<dbReference type="RefSeq" id="WP_096686417.1">
    <property type="nucleotide sequence ID" value="NZ_AP014564.1"/>
</dbReference>
<name>A0A1J1EAM0_9FLAO</name>
<dbReference type="AlphaFoldDB" id="A0A1J1EAM0"/>
<proteinExistence type="predicted"/>
<organism evidence="1 2">
    <name type="scientific">Ichthyobacterium seriolicida</name>
    <dbReference type="NCBI Taxonomy" id="242600"/>
    <lineage>
        <taxon>Bacteria</taxon>
        <taxon>Pseudomonadati</taxon>
        <taxon>Bacteroidota</taxon>
        <taxon>Flavobacteriia</taxon>
        <taxon>Flavobacteriales</taxon>
        <taxon>Ichthyobacteriaceae</taxon>
        <taxon>Ichthyobacterium</taxon>
    </lineage>
</organism>
<protein>
    <submittedName>
        <fullName evidence="1">Uncharacterized protein</fullName>
    </submittedName>
</protein>
<dbReference type="Proteomes" id="UP000243197">
    <property type="component" value="Chromosome"/>
</dbReference>
<accession>A0A1J1EAM0</accession>
<dbReference type="EMBL" id="AP014564">
    <property type="protein sequence ID" value="BAV94987.1"/>
    <property type="molecule type" value="Genomic_DNA"/>
</dbReference>
<sequence length="63" mass="7400">MDNFGAEVAKKLLNQMESLEKEDVIDWEIVCGKLGRNDVFAVMDRLKDEMRYDEETLSLKVYK</sequence>
<dbReference type="KEGG" id="ise:JBKA6_0974"/>
<evidence type="ECO:0000313" key="1">
    <source>
        <dbReference type="EMBL" id="BAV94987.1"/>
    </source>
</evidence>
<gene>
    <name evidence="1" type="ORF">JBKA6_0974</name>
</gene>
<reference evidence="1 2" key="1">
    <citation type="submission" date="2014-03" db="EMBL/GenBank/DDBJ databases">
        <title>complete genome sequence of Flavobacteriaceae bacterium JBKA-6.</title>
        <authorList>
            <person name="Takano T."/>
            <person name="Nakamura Y."/>
            <person name="Takuma S."/>
            <person name="Yasuike M."/>
            <person name="Matsuyama T."/>
            <person name="Sakai T."/>
            <person name="Fujiwara A."/>
            <person name="Kimoto K."/>
            <person name="Fukuda Y."/>
            <person name="Kondo H."/>
            <person name="Hirono I."/>
            <person name="Nakayasu C."/>
        </authorList>
    </citation>
    <scope>NUCLEOTIDE SEQUENCE [LARGE SCALE GENOMIC DNA]</scope>
    <source>
        <strain evidence="1 2">JBKA-6</strain>
    </source>
</reference>
<keyword evidence="2" id="KW-1185">Reference proteome</keyword>
<evidence type="ECO:0000313" key="2">
    <source>
        <dbReference type="Proteomes" id="UP000243197"/>
    </source>
</evidence>